<reference evidence="1 2" key="1">
    <citation type="submission" date="2019-03" db="EMBL/GenBank/DDBJ databases">
        <title>Freshwater and sediment microbial communities from various areas in North America, analyzing microbe dynamics in response to fracking.</title>
        <authorList>
            <person name="Lamendella R."/>
        </authorList>
    </citation>
    <scope>NUCLEOTIDE SEQUENCE [LARGE SCALE GENOMIC DNA]</scope>
    <source>
        <strain evidence="1 2">74A</strain>
    </source>
</reference>
<dbReference type="Gene3D" id="2.30.110.10">
    <property type="entry name" value="Electron Transport, Fmn-binding Protein, Chain A"/>
    <property type="match status" value="1"/>
</dbReference>
<keyword evidence="2" id="KW-1185">Reference proteome</keyword>
<evidence type="ECO:0000313" key="1">
    <source>
        <dbReference type="EMBL" id="TCN80967.1"/>
    </source>
</evidence>
<dbReference type="RefSeq" id="WP_133040012.1">
    <property type="nucleotide sequence ID" value="NZ_SLWF01000028.1"/>
</dbReference>
<organism evidence="1 2">
    <name type="scientific">Shewanella fodinae</name>
    <dbReference type="NCBI Taxonomy" id="552357"/>
    <lineage>
        <taxon>Bacteria</taxon>
        <taxon>Pseudomonadati</taxon>
        <taxon>Pseudomonadota</taxon>
        <taxon>Gammaproteobacteria</taxon>
        <taxon>Alteromonadales</taxon>
        <taxon>Shewanellaceae</taxon>
        <taxon>Shewanella</taxon>
    </lineage>
</organism>
<dbReference type="InterPro" id="IPR012349">
    <property type="entry name" value="Split_barrel_FMN-bd"/>
</dbReference>
<comment type="caution">
    <text evidence="1">The sequence shown here is derived from an EMBL/GenBank/DDBJ whole genome shotgun (WGS) entry which is preliminary data.</text>
</comment>
<protein>
    <submittedName>
        <fullName evidence="1">Uncharacterized protein</fullName>
    </submittedName>
</protein>
<dbReference type="AlphaFoldDB" id="A0A4R2F5Z1"/>
<sequence length="273" mass="31094">MIERTLSELIGKRVLGVLGTYGAAAAGMDVYICGVHVNSDIELTATFPKGHQLVMDEWVTLHLDNRTGVSEYDAELQVFRLSYKGKVSRISPHEVSIHAQEYQVFYGASVVKEYRAADYQYPLDQRRDTQLPVSPLQQAPQIDLNEQDNKIGVLLTHALRQPHSTVMAFLSSVDDDIFLITFPETFKAQLLRKDNRCYFAIDSRATFAFEVAIEWNYSIISGEMYQIPKSSPLFAQLKEQFICKNPWEVGFFSHPAVEMYHLRPLHVVCPQMA</sequence>
<accession>A0A4R2F5Z1</accession>
<dbReference type="OrthoDB" id="8582954at2"/>
<dbReference type="EMBL" id="SLWF01000028">
    <property type="protein sequence ID" value="TCN80967.1"/>
    <property type="molecule type" value="Genomic_DNA"/>
</dbReference>
<proteinExistence type="predicted"/>
<dbReference type="Proteomes" id="UP000294832">
    <property type="component" value="Unassembled WGS sequence"/>
</dbReference>
<dbReference type="SUPFAM" id="SSF50475">
    <property type="entry name" value="FMN-binding split barrel"/>
    <property type="match status" value="1"/>
</dbReference>
<evidence type="ECO:0000313" key="2">
    <source>
        <dbReference type="Proteomes" id="UP000294832"/>
    </source>
</evidence>
<name>A0A4R2F5Z1_9GAMM</name>
<gene>
    <name evidence="1" type="ORF">EDC91_12827</name>
</gene>